<keyword evidence="2" id="KW-1185">Reference proteome</keyword>
<protein>
    <submittedName>
        <fullName evidence="1">Uncharacterized protein</fullName>
    </submittedName>
</protein>
<dbReference type="Proteomes" id="UP001278571">
    <property type="component" value="Unassembled WGS sequence"/>
</dbReference>
<accession>A0ABU4KIA9</accession>
<organism evidence="1 2">
    <name type="scientific">Streptomyces roseolus</name>
    <dbReference type="NCBI Taxonomy" id="67358"/>
    <lineage>
        <taxon>Bacteria</taxon>
        <taxon>Bacillati</taxon>
        <taxon>Actinomycetota</taxon>
        <taxon>Actinomycetes</taxon>
        <taxon>Kitasatosporales</taxon>
        <taxon>Streptomycetaceae</taxon>
        <taxon>Streptomyces</taxon>
    </lineage>
</organism>
<sequence>MITDDGRPGGDVNAELLRVRATVAEVTGAPASPFRQWAVENADAFR</sequence>
<reference evidence="1 2" key="1">
    <citation type="submission" date="2023-10" db="EMBL/GenBank/DDBJ databases">
        <authorList>
            <person name="Wang X.X."/>
        </authorList>
    </citation>
    <scope>NUCLEOTIDE SEQUENCE [LARGE SCALE GENOMIC DNA]</scope>
    <source>
        <strain evidence="1 2">NBRC 12816</strain>
    </source>
</reference>
<dbReference type="EMBL" id="JAWJZF010000517">
    <property type="protein sequence ID" value="MDX2297518.1"/>
    <property type="molecule type" value="Genomic_DNA"/>
</dbReference>
<evidence type="ECO:0000313" key="2">
    <source>
        <dbReference type="Proteomes" id="UP001278571"/>
    </source>
</evidence>
<comment type="caution">
    <text evidence="1">The sequence shown here is derived from an EMBL/GenBank/DDBJ whole genome shotgun (WGS) entry which is preliminary data.</text>
</comment>
<name>A0ABU4KIA9_9ACTN</name>
<proteinExistence type="predicted"/>
<dbReference type="RefSeq" id="WP_319013673.1">
    <property type="nucleotide sequence ID" value="NZ_JAWJZF010000517.1"/>
</dbReference>
<gene>
    <name evidence="1" type="ORF">R2363_35740</name>
</gene>
<evidence type="ECO:0000313" key="1">
    <source>
        <dbReference type="EMBL" id="MDX2297518.1"/>
    </source>
</evidence>